<dbReference type="RefSeq" id="WP_137631745.1">
    <property type="nucleotide sequence ID" value="NZ_BJDO01000055.1"/>
</dbReference>
<sequence>MANAEIKARTKQQLLEALLHLLNNKRLNDISVSELVRKAGVSRSAFYRNYHYIDEILIEHANNIFHDFFQNKIINQSPVNWQQASLYTYRVIRENESFLRQLFINGKSGIWFNASVSEGSPFYKNKLGRPVSDEKLIFLTGGIMALGLEWLGKGNKQSINDVANIINPQIRAILGDKKTATSN</sequence>
<dbReference type="Proteomes" id="UP001596190">
    <property type="component" value="Unassembled WGS sequence"/>
</dbReference>
<evidence type="ECO:0000256" key="2">
    <source>
        <dbReference type="PROSITE-ProRule" id="PRU00335"/>
    </source>
</evidence>
<dbReference type="PANTHER" id="PTHR43479">
    <property type="entry name" value="ACREF/ENVCD OPERON REPRESSOR-RELATED"/>
    <property type="match status" value="1"/>
</dbReference>
<keyword evidence="1 2" id="KW-0238">DNA-binding</keyword>
<gene>
    <name evidence="4" type="ORF">ACFP1H_09550</name>
</gene>
<dbReference type="InterPro" id="IPR050624">
    <property type="entry name" value="HTH-type_Tx_Regulator"/>
</dbReference>
<dbReference type="InterPro" id="IPR009057">
    <property type="entry name" value="Homeodomain-like_sf"/>
</dbReference>
<feature type="domain" description="HTH tetR-type" evidence="3">
    <location>
        <begin position="8"/>
        <end position="68"/>
    </location>
</feature>
<dbReference type="SUPFAM" id="SSF46689">
    <property type="entry name" value="Homeodomain-like"/>
    <property type="match status" value="1"/>
</dbReference>
<keyword evidence="5" id="KW-1185">Reference proteome</keyword>
<evidence type="ECO:0000313" key="5">
    <source>
        <dbReference type="Proteomes" id="UP001596190"/>
    </source>
</evidence>
<protein>
    <recommendedName>
        <fullName evidence="3">HTH tetR-type domain-containing protein</fullName>
    </recommendedName>
</protein>
<evidence type="ECO:0000256" key="1">
    <source>
        <dbReference type="ARBA" id="ARBA00023125"/>
    </source>
</evidence>
<dbReference type="PROSITE" id="PS50977">
    <property type="entry name" value="HTH_TETR_2"/>
    <property type="match status" value="1"/>
</dbReference>
<evidence type="ECO:0000313" key="4">
    <source>
        <dbReference type="EMBL" id="MFC6254820.1"/>
    </source>
</evidence>
<organism evidence="4 5">
    <name type="scientific">Secundilactobacillus hailunensis</name>
    <dbReference type="NCBI Taxonomy" id="2559923"/>
    <lineage>
        <taxon>Bacteria</taxon>
        <taxon>Bacillati</taxon>
        <taxon>Bacillota</taxon>
        <taxon>Bacilli</taxon>
        <taxon>Lactobacillales</taxon>
        <taxon>Lactobacillaceae</taxon>
        <taxon>Secundilactobacillus</taxon>
    </lineage>
</organism>
<dbReference type="PANTHER" id="PTHR43479:SF11">
    <property type="entry name" value="ACREF_ENVCD OPERON REPRESSOR-RELATED"/>
    <property type="match status" value="1"/>
</dbReference>
<evidence type="ECO:0000259" key="3">
    <source>
        <dbReference type="PROSITE" id="PS50977"/>
    </source>
</evidence>
<comment type="caution">
    <text evidence="4">The sequence shown here is derived from an EMBL/GenBank/DDBJ whole genome shotgun (WGS) entry which is preliminary data.</text>
</comment>
<dbReference type="EMBL" id="JBHSSA010000101">
    <property type="protein sequence ID" value="MFC6254820.1"/>
    <property type="molecule type" value="Genomic_DNA"/>
</dbReference>
<dbReference type="InterPro" id="IPR001647">
    <property type="entry name" value="HTH_TetR"/>
</dbReference>
<name>A0ABW1TC60_9LACO</name>
<proteinExistence type="predicted"/>
<feature type="DNA-binding region" description="H-T-H motif" evidence="2">
    <location>
        <begin position="31"/>
        <end position="50"/>
    </location>
</feature>
<dbReference type="Gene3D" id="1.10.357.10">
    <property type="entry name" value="Tetracycline Repressor, domain 2"/>
    <property type="match status" value="1"/>
</dbReference>
<accession>A0ABW1TC60</accession>
<reference evidence="5" key="1">
    <citation type="journal article" date="2019" name="Int. J. Syst. Evol. Microbiol.">
        <title>The Global Catalogue of Microorganisms (GCM) 10K type strain sequencing project: providing services to taxonomists for standard genome sequencing and annotation.</title>
        <authorList>
            <consortium name="The Broad Institute Genomics Platform"/>
            <consortium name="The Broad Institute Genome Sequencing Center for Infectious Disease"/>
            <person name="Wu L."/>
            <person name="Ma J."/>
        </authorList>
    </citation>
    <scope>NUCLEOTIDE SEQUENCE [LARGE SCALE GENOMIC DNA]</scope>
    <source>
        <strain evidence="5">CCM 8950</strain>
    </source>
</reference>